<evidence type="ECO:0000313" key="1">
    <source>
        <dbReference type="EMBL" id="KAJ9661243.1"/>
    </source>
</evidence>
<reference evidence="1" key="1">
    <citation type="submission" date="2022-10" db="EMBL/GenBank/DDBJ databases">
        <title>Culturing micro-colonial fungi from biological soil crusts in the Mojave desert and describing Neophaeococcomyces mojavensis, and introducing the new genera and species Taxawa tesnikishii.</title>
        <authorList>
            <person name="Kurbessoian T."/>
            <person name="Stajich J.E."/>
        </authorList>
    </citation>
    <scope>NUCLEOTIDE SEQUENCE</scope>
    <source>
        <strain evidence="1">TK_1</strain>
    </source>
</reference>
<comment type="caution">
    <text evidence="1">The sequence shown here is derived from an EMBL/GenBank/DDBJ whole genome shotgun (WGS) entry which is preliminary data.</text>
</comment>
<sequence length="278" mass="30026">MDGPAATPKICKNRAVLLEAMSGGGCHYRWYTTEEICMTLDRFDGVVFIGDDMLHHIYAAFNILLREDLALGGLEHWRMSGEELRSCRCDNQFIRAGCKSSMVGSSEEVKKHNAGSGHGSLYACDSKFSALTSAVGNSNSHAGTPHFFLPISTSSAPAAARKSLQDLLATHPTSYKPIPIIHSLGPSSVSWSTAADSMDEWVALADASRRNTPMLWVGPTAAGHLLPPDRIMGQGNNALWHYSVQTGKEAAKRGVEVLGMWNLTLQASSWDGVDYGEG</sequence>
<dbReference type="EMBL" id="JAPDRL010000059">
    <property type="protein sequence ID" value="KAJ9661243.1"/>
    <property type="molecule type" value="Genomic_DNA"/>
</dbReference>
<accession>A0ABQ9NPS8</accession>
<dbReference type="Proteomes" id="UP001172684">
    <property type="component" value="Unassembled WGS sequence"/>
</dbReference>
<evidence type="ECO:0000313" key="2">
    <source>
        <dbReference type="Proteomes" id="UP001172684"/>
    </source>
</evidence>
<name>A0ABQ9NPS8_9PEZI</name>
<organism evidence="1 2">
    <name type="scientific">Coniosporium apollinis</name>
    <dbReference type="NCBI Taxonomy" id="61459"/>
    <lineage>
        <taxon>Eukaryota</taxon>
        <taxon>Fungi</taxon>
        <taxon>Dikarya</taxon>
        <taxon>Ascomycota</taxon>
        <taxon>Pezizomycotina</taxon>
        <taxon>Dothideomycetes</taxon>
        <taxon>Dothideomycetes incertae sedis</taxon>
        <taxon>Coniosporium</taxon>
    </lineage>
</organism>
<proteinExistence type="predicted"/>
<keyword evidence="2" id="KW-1185">Reference proteome</keyword>
<gene>
    <name evidence="1" type="ORF">H2201_006602</name>
</gene>
<protein>
    <submittedName>
        <fullName evidence="1">Uncharacterized protein</fullName>
    </submittedName>
</protein>